<dbReference type="GO" id="GO:0015648">
    <property type="term" value="F:lipid-linked peptidoglycan transporter activity"/>
    <property type="evidence" value="ECO:0007669"/>
    <property type="project" value="TreeGrafter"/>
</dbReference>
<keyword evidence="6 8" id="KW-1133">Transmembrane helix</keyword>
<feature type="transmembrane region" description="Helical" evidence="8">
    <location>
        <begin position="382"/>
        <end position="403"/>
    </location>
</feature>
<dbReference type="InterPro" id="IPR051050">
    <property type="entry name" value="Lipid_II_flippase_MurJ/MviN"/>
</dbReference>
<gene>
    <name evidence="9" type="ORF">A2937_03435</name>
</gene>
<comment type="caution">
    <text evidence="9">The sequence shown here is derived from an EMBL/GenBank/DDBJ whole genome shotgun (WGS) entry which is preliminary data.</text>
</comment>
<feature type="transmembrane region" description="Helical" evidence="8">
    <location>
        <begin position="504"/>
        <end position="524"/>
    </location>
</feature>
<keyword evidence="4" id="KW-0133">Cell shape</keyword>
<feature type="transmembrane region" description="Helical" evidence="8">
    <location>
        <begin position="44"/>
        <end position="61"/>
    </location>
</feature>
<feature type="transmembrane region" description="Helical" evidence="8">
    <location>
        <begin position="336"/>
        <end position="362"/>
    </location>
</feature>
<dbReference type="EMBL" id="MHUW01000003">
    <property type="protein sequence ID" value="OHA84275.1"/>
    <property type="molecule type" value="Genomic_DNA"/>
</dbReference>
<dbReference type="GO" id="GO:0009252">
    <property type="term" value="P:peptidoglycan biosynthetic process"/>
    <property type="evidence" value="ECO:0007669"/>
    <property type="project" value="UniProtKB-KW"/>
</dbReference>
<protein>
    <recommendedName>
        <fullName evidence="11">Lipid II flippase MurJ</fullName>
    </recommendedName>
</protein>
<evidence type="ECO:0000256" key="6">
    <source>
        <dbReference type="ARBA" id="ARBA00022989"/>
    </source>
</evidence>
<feature type="transmembrane region" description="Helical" evidence="8">
    <location>
        <begin position="164"/>
        <end position="185"/>
    </location>
</feature>
<dbReference type="AlphaFoldDB" id="A0A1G2SGZ2"/>
<evidence type="ECO:0000256" key="3">
    <source>
        <dbReference type="ARBA" id="ARBA00022692"/>
    </source>
</evidence>
<keyword evidence="5" id="KW-0573">Peptidoglycan synthesis</keyword>
<feature type="transmembrane region" description="Helical" evidence="8">
    <location>
        <begin position="124"/>
        <end position="144"/>
    </location>
</feature>
<evidence type="ECO:0000256" key="2">
    <source>
        <dbReference type="ARBA" id="ARBA00022475"/>
    </source>
</evidence>
<dbReference type="PRINTS" id="PR01806">
    <property type="entry name" value="VIRFACTRMVIN"/>
</dbReference>
<feature type="transmembrane region" description="Helical" evidence="8">
    <location>
        <begin position="307"/>
        <end position="324"/>
    </location>
</feature>
<name>A0A1G2SGZ2_9BACT</name>
<feature type="transmembrane region" description="Helical" evidence="8">
    <location>
        <begin position="463"/>
        <end position="484"/>
    </location>
</feature>
<feature type="transmembrane region" description="Helical" evidence="8">
    <location>
        <begin position="192"/>
        <end position="214"/>
    </location>
</feature>
<evidence type="ECO:0000256" key="8">
    <source>
        <dbReference type="SAM" id="Phobius"/>
    </source>
</evidence>
<evidence type="ECO:0000256" key="5">
    <source>
        <dbReference type="ARBA" id="ARBA00022984"/>
    </source>
</evidence>
<dbReference type="GO" id="GO:0005886">
    <property type="term" value="C:plasma membrane"/>
    <property type="evidence" value="ECO:0007669"/>
    <property type="project" value="UniProtKB-SubCell"/>
</dbReference>
<evidence type="ECO:0000256" key="1">
    <source>
        <dbReference type="ARBA" id="ARBA00004651"/>
    </source>
</evidence>
<reference evidence="9 10" key="1">
    <citation type="journal article" date="2016" name="Nat. Commun.">
        <title>Thousands of microbial genomes shed light on interconnected biogeochemical processes in an aquifer system.</title>
        <authorList>
            <person name="Anantharaman K."/>
            <person name="Brown C.T."/>
            <person name="Hug L.A."/>
            <person name="Sharon I."/>
            <person name="Castelle C.J."/>
            <person name="Probst A.J."/>
            <person name="Thomas B.C."/>
            <person name="Singh A."/>
            <person name="Wilkins M.J."/>
            <person name="Karaoz U."/>
            <person name="Brodie E.L."/>
            <person name="Williams K.H."/>
            <person name="Hubbard S.S."/>
            <person name="Banfield J.F."/>
        </authorList>
    </citation>
    <scope>NUCLEOTIDE SEQUENCE [LARGE SCALE GENOMIC DNA]</scope>
</reference>
<accession>A0A1G2SGZ2</accession>
<evidence type="ECO:0000256" key="7">
    <source>
        <dbReference type="ARBA" id="ARBA00023136"/>
    </source>
</evidence>
<feature type="transmembrane region" description="Helical" evidence="8">
    <location>
        <begin position="220"/>
        <end position="240"/>
    </location>
</feature>
<feature type="transmembrane region" description="Helical" evidence="8">
    <location>
        <begin position="530"/>
        <end position="551"/>
    </location>
</feature>
<comment type="subcellular location">
    <subcellularLocation>
        <location evidence="1">Cell membrane</location>
        <topology evidence="1">Multi-pass membrane protein</topology>
    </subcellularLocation>
</comment>
<evidence type="ECO:0000313" key="10">
    <source>
        <dbReference type="Proteomes" id="UP000177987"/>
    </source>
</evidence>
<feature type="transmembrane region" description="Helical" evidence="8">
    <location>
        <begin position="81"/>
        <end position="103"/>
    </location>
</feature>
<dbReference type="PANTHER" id="PTHR47019:SF1">
    <property type="entry name" value="LIPID II FLIPPASE MURJ"/>
    <property type="match status" value="1"/>
</dbReference>
<dbReference type="PANTHER" id="PTHR47019">
    <property type="entry name" value="LIPID II FLIPPASE MURJ"/>
    <property type="match status" value="1"/>
</dbReference>
<keyword evidence="3 8" id="KW-0812">Transmembrane</keyword>
<evidence type="ECO:0008006" key="11">
    <source>
        <dbReference type="Google" id="ProtNLM"/>
    </source>
</evidence>
<keyword evidence="7 8" id="KW-0472">Membrane</keyword>
<dbReference type="STRING" id="1802727.A2937_03435"/>
<feature type="transmembrane region" description="Helical" evidence="8">
    <location>
        <begin position="278"/>
        <end position="301"/>
    </location>
</feature>
<dbReference type="GO" id="GO:0008360">
    <property type="term" value="P:regulation of cell shape"/>
    <property type="evidence" value="ECO:0007669"/>
    <property type="project" value="UniProtKB-KW"/>
</dbReference>
<dbReference type="Pfam" id="PF03023">
    <property type="entry name" value="MurJ"/>
    <property type="match status" value="1"/>
</dbReference>
<feature type="transmembrane region" description="Helical" evidence="8">
    <location>
        <begin position="415"/>
        <end position="443"/>
    </location>
</feature>
<evidence type="ECO:0000313" key="9">
    <source>
        <dbReference type="EMBL" id="OHA84275.1"/>
    </source>
</evidence>
<dbReference type="GO" id="GO:0034204">
    <property type="term" value="P:lipid translocation"/>
    <property type="evidence" value="ECO:0007669"/>
    <property type="project" value="TreeGrafter"/>
</dbReference>
<sequence length="583" mass="64451">MKTPRETAGFSLLHEMRLLCILQGYMVKKLLSLFHREWNGLHEAAFLLGIFAILSQVLALVRDRLLAHNFGASQTLDIYYAAFRIPDFVFAGIASFMSALVLIPMLSKRAEESDERAQKFLNDIFTVFFTILIIVCAGVFMIAPELTQMLFPGFEGVAQTELVTMTRLLLLSTVLFGLSNLLGSVTQMLHRFFAFALAPLLYNLGIILGAVFFYPAFGAVGLAWGVVLGAFFHFFVHFFVSSRNGFVLTASWSPSFLDVWEVVRVSLPRTIGLSANQLALFALIVLAAGMEHGSVTVFNFAFNLQSVPLAVIGVSYATAAFPALSKHFAGDDMTKFLAQILSAARHIVFWSLPVLVLFIVLRAQVVRTILGSGSFDWTATKLTAACLAIFTVSIVAQSIILLFMRGFYATGNNGIPLVVNVLSSVVTVVGGYGLMTFYASSVFFQDFIASLLRVEGLRGAEVLMLPLAYSIGMLLNAVLLIYLFRRRFGRFLSPVKDTLMHGSFAALIAGLVAYEFLEVLGLYLNLNTFWGIFMQGFWAGIAGLLTWWLILELMGNEEIKEVRTALHRKFWKAGIVLPDKEGI</sequence>
<proteinExistence type="predicted"/>
<evidence type="ECO:0000256" key="4">
    <source>
        <dbReference type="ARBA" id="ARBA00022960"/>
    </source>
</evidence>
<organism evidence="9 10">
    <name type="scientific">Candidatus Yonathbacteria bacterium RIFCSPLOWO2_01_FULL_47_33b</name>
    <dbReference type="NCBI Taxonomy" id="1802727"/>
    <lineage>
        <taxon>Bacteria</taxon>
        <taxon>Candidatus Yonathiibacteriota</taxon>
    </lineage>
</organism>
<keyword evidence="2" id="KW-1003">Cell membrane</keyword>
<dbReference type="Proteomes" id="UP000177987">
    <property type="component" value="Unassembled WGS sequence"/>
</dbReference>
<dbReference type="InterPro" id="IPR004268">
    <property type="entry name" value="MurJ"/>
</dbReference>